<organism evidence="1 2">
    <name type="scientific">Silvibacterium dinghuense</name>
    <dbReference type="NCBI Taxonomy" id="1560006"/>
    <lineage>
        <taxon>Bacteria</taxon>
        <taxon>Pseudomonadati</taxon>
        <taxon>Acidobacteriota</taxon>
        <taxon>Terriglobia</taxon>
        <taxon>Terriglobales</taxon>
        <taxon>Acidobacteriaceae</taxon>
        <taxon>Silvibacterium</taxon>
    </lineage>
</organism>
<dbReference type="InterPro" id="IPR007460">
    <property type="entry name" value="BrnT_toxin"/>
</dbReference>
<reference evidence="1 2" key="1">
    <citation type="journal article" date="2016" name="Int. J. Syst. Evol. Microbiol.">
        <title>Acidipila dinghuensis sp. nov., an acidobacterium isolated from forest soil.</title>
        <authorList>
            <person name="Jiang Y.W."/>
            <person name="Wang J."/>
            <person name="Chen M.H."/>
            <person name="Lv Y.Y."/>
            <person name="Qiu L.H."/>
        </authorList>
    </citation>
    <scope>NUCLEOTIDE SEQUENCE [LARGE SCALE GENOMIC DNA]</scope>
    <source>
        <strain evidence="1 2">DHOF10</strain>
    </source>
</reference>
<evidence type="ECO:0000313" key="2">
    <source>
        <dbReference type="Proteomes" id="UP000290253"/>
    </source>
</evidence>
<dbReference type="Gene3D" id="3.10.450.530">
    <property type="entry name" value="Ribonuclease toxin, BrnT, of type II toxin-antitoxin system"/>
    <property type="match status" value="1"/>
</dbReference>
<dbReference type="AlphaFoldDB" id="A0A4Q1SJ02"/>
<accession>A0A4Q1SJ02</accession>
<proteinExistence type="predicted"/>
<protein>
    <submittedName>
        <fullName evidence="1">BrnT family toxin</fullName>
    </submittedName>
</protein>
<dbReference type="InterPro" id="IPR038573">
    <property type="entry name" value="BrnT_sf"/>
</dbReference>
<dbReference type="RefSeq" id="WP_129207009.1">
    <property type="nucleotide sequence ID" value="NZ_BMGU01000001.1"/>
</dbReference>
<dbReference type="Proteomes" id="UP000290253">
    <property type="component" value="Unassembled WGS sequence"/>
</dbReference>
<sequence length="91" mass="10659">MQIEFDLRKHERNLRERGLGFEQAAEFDFESATTVEVFRHGEQRFVSIGYLGERLHVLCFRETADGIRIISFRKANDREARKYGKPKILGA</sequence>
<evidence type="ECO:0000313" key="1">
    <source>
        <dbReference type="EMBL" id="RXS97230.1"/>
    </source>
</evidence>
<keyword evidence="2" id="KW-1185">Reference proteome</keyword>
<dbReference type="OrthoDB" id="9798158at2"/>
<dbReference type="EMBL" id="SDMK01000001">
    <property type="protein sequence ID" value="RXS97230.1"/>
    <property type="molecule type" value="Genomic_DNA"/>
</dbReference>
<gene>
    <name evidence="1" type="ORF">ESZ00_04770</name>
</gene>
<dbReference type="Pfam" id="PF04365">
    <property type="entry name" value="BrnT_toxin"/>
    <property type="match status" value="1"/>
</dbReference>
<name>A0A4Q1SJ02_9BACT</name>
<comment type="caution">
    <text evidence="1">The sequence shown here is derived from an EMBL/GenBank/DDBJ whole genome shotgun (WGS) entry which is preliminary data.</text>
</comment>